<dbReference type="PROSITE" id="PS51656">
    <property type="entry name" value="4FE4S"/>
    <property type="match status" value="1"/>
</dbReference>
<dbReference type="Pfam" id="PF04060">
    <property type="entry name" value="FeS"/>
    <property type="match status" value="1"/>
</dbReference>
<organism evidence="6 7">
    <name type="scientific">Methanobacterium congolense</name>
    <dbReference type="NCBI Taxonomy" id="118062"/>
    <lineage>
        <taxon>Archaea</taxon>
        <taxon>Methanobacteriati</taxon>
        <taxon>Methanobacteriota</taxon>
        <taxon>Methanomada group</taxon>
        <taxon>Methanobacteria</taxon>
        <taxon>Methanobacteriales</taxon>
        <taxon>Methanobacteriaceae</taxon>
        <taxon>Methanobacterium</taxon>
    </lineage>
</organism>
<dbReference type="PANTHER" id="PTHR36214:SF3">
    <property type="entry name" value="ACETYL-COA DECARBONYLASE_SYNTHASE COMPLEX SUBUNIT GAMMA"/>
    <property type="match status" value="1"/>
</dbReference>
<keyword evidence="1" id="KW-0004">4Fe-4S</keyword>
<keyword evidence="7" id="KW-1185">Reference proteome</keyword>
<dbReference type="Gene3D" id="1.10.15.40">
    <property type="entry name" value="Electron transport complex subunit B, putative Fe-S cluster"/>
    <property type="match status" value="1"/>
</dbReference>
<dbReference type="InterPro" id="IPR007202">
    <property type="entry name" value="4Fe-4S_dom"/>
</dbReference>
<protein>
    <submittedName>
        <fullName evidence="6">Fe-S cluster domain protein</fullName>
    </submittedName>
</protein>
<dbReference type="EMBL" id="LT607756">
    <property type="protein sequence ID" value="SCG86807.1"/>
    <property type="molecule type" value="Genomic_DNA"/>
</dbReference>
<dbReference type="STRING" id="118062.MCBB_2268"/>
<evidence type="ECO:0000256" key="2">
    <source>
        <dbReference type="ARBA" id="ARBA00022723"/>
    </source>
</evidence>
<evidence type="ECO:0000259" key="5">
    <source>
        <dbReference type="PROSITE" id="PS51656"/>
    </source>
</evidence>
<evidence type="ECO:0000313" key="6">
    <source>
        <dbReference type="EMBL" id="SCG86807.1"/>
    </source>
</evidence>
<evidence type="ECO:0000256" key="1">
    <source>
        <dbReference type="ARBA" id="ARBA00022485"/>
    </source>
</evidence>
<proteinExistence type="predicted"/>
<feature type="domain" description="4Fe-4S" evidence="5">
    <location>
        <begin position="127"/>
        <end position="192"/>
    </location>
</feature>
<accession>A0A1D3L5A4</accession>
<dbReference type="GO" id="GO:0051539">
    <property type="term" value="F:4 iron, 4 sulfur cluster binding"/>
    <property type="evidence" value="ECO:0007669"/>
    <property type="project" value="UniProtKB-KW"/>
</dbReference>
<evidence type="ECO:0000313" key="7">
    <source>
        <dbReference type="Proteomes" id="UP000094707"/>
    </source>
</evidence>
<evidence type="ECO:0000256" key="4">
    <source>
        <dbReference type="ARBA" id="ARBA00023014"/>
    </source>
</evidence>
<keyword evidence="3" id="KW-0408">Iron</keyword>
<dbReference type="InterPro" id="IPR051069">
    <property type="entry name" value="ACDS_complex_subunit"/>
</dbReference>
<reference evidence="6 7" key="1">
    <citation type="submission" date="2016-08" db="EMBL/GenBank/DDBJ databases">
        <authorList>
            <person name="Seilhamer J.J."/>
        </authorList>
    </citation>
    <scope>NUCLEOTIDE SEQUENCE [LARGE SCALE GENOMIC DNA]</scope>
    <source>
        <strain evidence="6">Buetzberg</strain>
    </source>
</reference>
<sequence>MEDLTYTLFSEAPLVGEVTIKSVRPCVVAENMVRVLMQFDKEIGEVIPSLVTKYPPGKVNYLEKKNVLTLSIHQRLVTLYPSGKVSMNKTVDKEEAVDVIKDVAGLINKTYLEIQGGTSASHDKILEKLSKLGPLAIYDCLPKTNCQLCGEDTCMAFAMKLLSGDVELSMCTELLEPWNTSKVQCLEEALGSEMMQSMGWKP</sequence>
<dbReference type="RefSeq" id="WP_231916440.1">
    <property type="nucleotide sequence ID" value="NZ_LT607756.1"/>
</dbReference>
<evidence type="ECO:0000256" key="3">
    <source>
        <dbReference type="ARBA" id="ARBA00023004"/>
    </source>
</evidence>
<dbReference type="KEGG" id="mcub:MCBB_2268"/>
<dbReference type="GO" id="GO:0046872">
    <property type="term" value="F:metal ion binding"/>
    <property type="evidence" value="ECO:0007669"/>
    <property type="project" value="UniProtKB-KW"/>
</dbReference>
<dbReference type="AlphaFoldDB" id="A0A1D3L5A4"/>
<dbReference type="PANTHER" id="PTHR36214">
    <property type="match status" value="1"/>
</dbReference>
<dbReference type="GeneID" id="30413102"/>
<keyword evidence="4" id="KW-0411">Iron-sulfur</keyword>
<name>A0A1D3L5A4_9EURY</name>
<dbReference type="Proteomes" id="UP000094707">
    <property type="component" value="Chromosome I"/>
</dbReference>
<keyword evidence="2" id="KW-0479">Metal-binding</keyword>
<gene>
    <name evidence="6" type="ORF">MCBB_2268</name>
</gene>